<dbReference type="InterPro" id="IPR000668">
    <property type="entry name" value="Peptidase_C1A_C"/>
</dbReference>
<dbReference type="Pfam" id="PF00112">
    <property type="entry name" value="Peptidase_C1"/>
    <property type="match status" value="1"/>
</dbReference>
<dbReference type="SUPFAM" id="SSF54001">
    <property type="entry name" value="Cysteine proteinases"/>
    <property type="match status" value="1"/>
</dbReference>
<dbReference type="AlphaFoldDB" id="A0A0B1SY48"/>
<feature type="compositionally biased region" description="Pro residues" evidence="2">
    <location>
        <begin position="75"/>
        <end position="85"/>
    </location>
</feature>
<dbReference type="OrthoDB" id="10253408at2759"/>
<dbReference type="GO" id="GO:0006508">
    <property type="term" value="P:proteolysis"/>
    <property type="evidence" value="ECO:0007669"/>
    <property type="project" value="UniProtKB-KW"/>
</dbReference>
<comment type="similarity">
    <text evidence="1">Belongs to the peptidase C1 family.</text>
</comment>
<dbReference type="InterPro" id="IPR038765">
    <property type="entry name" value="Papain-like_cys_pep_sf"/>
</dbReference>
<dbReference type="SMART" id="SM00645">
    <property type="entry name" value="Pept_C1"/>
    <property type="match status" value="1"/>
</dbReference>
<dbReference type="EMBL" id="KN555808">
    <property type="protein sequence ID" value="KHJ88442.1"/>
    <property type="molecule type" value="Genomic_DNA"/>
</dbReference>
<keyword evidence="4" id="KW-0645">Protease</keyword>
<protein>
    <submittedName>
        <fullName evidence="4">Papain family cysteine protease</fullName>
    </submittedName>
</protein>
<dbReference type="Gene3D" id="3.90.70.10">
    <property type="entry name" value="Cysteine proteinases"/>
    <property type="match status" value="1"/>
</dbReference>
<dbReference type="InterPro" id="IPR013201">
    <property type="entry name" value="Prot_inhib_I29"/>
</dbReference>
<keyword evidence="5" id="KW-1185">Reference proteome</keyword>
<organism evidence="4 5">
    <name type="scientific">Oesophagostomum dentatum</name>
    <name type="common">Nodular worm</name>
    <dbReference type="NCBI Taxonomy" id="61180"/>
    <lineage>
        <taxon>Eukaryota</taxon>
        <taxon>Metazoa</taxon>
        <taxon>Ecdysozoa</taxon>
        <taxon>Nematoda</taxon>
        <taxon>Chromadorea</taxon>
        <taxon>Rhabditida</taxon>
        <taxon>Rhabditina</taxon>
        <taxon>Rhabditomorpha</taxon>
        <taxon>Strongyloidea</taxon>
        <taxon>Strongylidae</taxon>
        <taxon>Oesophagostomum</taxon>
    </lineage>
</organism>
<proteinExistence type="inferred from homology"/>
<dbReference type="Gene3D" id="1.10.287.2250">
    <property type="match status" value="1"/>
</dbReference>
<keyword evidence="4" id="KW-0378">Hydrolase</keyword>
<evidence type="ECO:0000256" key="1">
    <source>
        <dbReference type="ARBA" id="ARBA00008455"/>
    </source>
</evidence>
<dbReference type="Pfam" id="PF08246">
    <property type="entry name" value="Inhibitor_I29"/>
    <property type="match status" value="1"/>
</dbReference>
<dbReference type="PROSITE" id="PS00640">
    <property type="entry name" value="THIOL_PROTEASE_ASN"/>
    <property type="match status" value="1"/>
</dbReference>
<evidence type="ECO:0000313" key="4">
    <source>
        <dbReference type="EMBL" id="KHJ88442.1"/>
    </source>
</evidence>
<evidence type="ECO:0000313" key="5">
    <source>
        <dbReference type="Proteomes" id="UP000053660"/>
    </source>
</evidence>
<gene>
    <name evidence="4" type="ORF">OESDEN_11764</name>
</gene>
<feature type="domain" description="Peptidase C1A papain C-terminal" evidence="3">
    <location>
        <begin position="193"/>
        <end position="318"/>
    </location>
</feature>
<accession>A0A0B1SY48</accession>
<evidence type="ECO:0000256" key="2">
    <source>
        <dbReference type="SAM" id="MobiDB-lite"/>
    </source>
</evidence>
<feature type="region of interest" description="Disordered" evidence="2">
    <location>
        <begin position="53"/>
        <end position="88"/>
    </location>
</feature>
<sequence length="397" mass="44356">MKKILKTVSVASKCSQWVAMLDATYFASELSLPVEKRTITRDYCPVSCNYCSPAASTSSSTKTSSSTTPKTSPRTEPPTSPPTTPEPEQMLKDILKHDSEFRRLASGIVKFRLDLMSDAQDSLVRYQMFEKSREKVEAHNELYESGKSSYKMAVNQFSIAKPDEFAPLALSLPPPMPLSVVIPTLKRRKREAENDTVDFREYMYPVTNQVAAEYLQMKGLTSGEKYPFRGEAMEERVRKGPVAVGMAVSSSIYSYSEGIFDGTCGSSVNHAVVIVGFTAQYWIIRNSWGSSWGENGYIRILRRAGDPCKLTVYWAQPAVVGTYPAGSIAGNAVVEPQVYSTTTEIEKEGCCDGECCDFCDCDDDDDEDYYSSEWISTQSFETTKKPSMSSWGYYYLR</sequence>
<reference evidence="4 5" key="1">
    <citation type="submission" date="2014-03" db="EMBL/GenBank/DDBJ databases">
        <title>Draft genome of the hookworm Oesophagostomum dentatum.</title>
        <authorList>
            <person name="Mitreva M."/>
        </authorList>
    </citation>
    <scope>NUCLEOTIDE SEQUENCE [LARGE SCALE GENOMIC DNA]</scope>
    <source>
        <strain evidence="4 5">OD-Hann</strain>
    </source>
</reference>
<dbReference type="InterPro" id="IPR025661">
    <property type="entry name" value="Pept_asp_AS"/>
</dbReference>
<dbReference type="PANTHER" id="PTHR12411">
    <property type="entry name" value="CYSTEINE PROTEASE FAMILY C1-RELATED"/>
    <property type="match status" value="1"/>
</dbReference>
<feature type="compositionally biased region" description="Low complexity" evidence="2">
    <location>
        <begin position="53"/>
        <end position="74"/>
    </location>
</feature>
<dbReference type="InterPro" id="IPR013128">
    <property type="entry name" value="Peptidase_C1A"/>
</dbReference>
<name>A0A0B1SY48_OESDE</name>
<dbReference type="Proteomes" id="UP000053660">
    <property type="component" value="Unassembled WGS sequence"/>
</dbReference>
<evidence type="ECO:0000259" key="3">
    <source>
        <dbReference type="SMART" id="SM00645"/>
    </source>
</evidence>
<dbReference type="GO" id="GO:0008234">
    <property type="term" value="F:cysteine-type peptidase activity"/>
    <property type="evidence" value="ECO:0007669"/>
    <property type="project" value="InterPro"/>
</dbReference>